<reference evidence="6" key="2">
    <citation type="submission" date="2024-02" db="EMBL/GenBank/DDBJ databases">
        <authorList>
            <person name="Prathaban M."/>
            <person name="Mythili R."/>
            <person name="Sharmila Devi N."/>
            <person name="Sobanaa M."/>
            <person name="Prathiviraj R."/>
            <person name="Selvin J."/>
        </authorList>
    </citation>
    <scope>NUCLEOTIDE SEQUENCE</scope>
    <source>
        <strain evidence="6">MP1014</strain>
    </source>
</reference>
<evidence type="ECO:0000256" key="3">
    <source>
        <dbReference type="ARBA" id="ARBA00022729"/>
    </source>
</evidence>
<evidence type="ECO:0000256" key="1">
    <source>
        <dbReference type="ARBA" id="ARBA00008520"/>
    </source>
</evidence>
<dbReference type="Proteomes" id="UP001310387">
    <property type="component" value="Unassembled WGS sequence"/>
</dbReference>
<evidence type="ECO:0000256" key="5">
    <source>
        <dbReference type="SAM" id="SignalP"/>
    </source>
</evidence>
<name>A0ABU7Z7M3_9MICO</name>
<dbReference type="EMBL" id="JBAGLP010000117">
    <property type="protein sequence ID" value="MEG3615381.1"/>
    <property type="molecule type" value="Genomic_DNA"/>
</dbReference>
<keyword evidence="2" id="KW-0813">Transport</keyword>
<dbReference type="PROSITE" id="PS51257">
    <property type="entry name" value="PROKAR_LIPOPROTEIN"/>
    <property type="match status" value="1"/>
</dbReference>
<dbReference type="SUPFAM" id="SSF53850">
    <property type="entry name" value="Periplasmic binding protein-like II"/>
    <property type="match status" value="1"/>
</dbReference>
<evidence type="ECO:0000313" key="7">
    <source>
        <dbReference type="Proteomes" id="UP001310387"/>
    </source>
</evidence>
<evidence type="ECO:0000256" key="4">
    <source>
        <dbReference type="SAM" id="MobiDB-lite"/>
    </source>
</evidence>
<feature type="chain" id="PRO_5046316657" evidence="5">
    <location>
        <begin position="27"/>
        <end position="432"/>
    </location>
</feature>
<keyword evidence="3 5" id="KW-0732">Signal</keyword>
<dbReference type="Pfam" id="PF13416">
    <property type="entry name" value="SBP_bac_8"/>
    <property type="match status" value="1"/>
</dbReference>
<sequence length="432" mass="45476">MNSTSRRAAAATASTLVLTLSLTACGRDDAGTGSGGSDAADEPGTQISEGPASGTVEVWAMGTEGELLPELAAQFEDDNPDVTVEVTPVPWESAVQKINTAMATGEVPDVLQAGTTLMSGFVELGGLAPTPDSIDSEAFFPGAWDTTVVDGTSYGVPWYVETRVLYYRTDLAEQAGVDEPQSWDELTAFAAGMQDAGAEHGIALQTNGDGTALMYFPFFWQAGGEIMSDDGTEFTLDGDAQVAALDYYSSFMADGLAPQTLVEDEKVQDFIDGDLGAFVSGPWERANLLTTAGEDFADKFAVTALPPEEQDASFIGGSNLAVTAEAANPDAAWKFVEFATDPAVQVDWFEISNDLPAVQASWDDEALAGDESLAVYGEALETARSTPALPTWSEIEHELNLVVEQVINGQLEPEEAARQMQDAADSVGTGLG</sequence>
<feature type="signal peptide" evidence="5">
    <location>
        <begin position="1"/>
        <end position="26"/>
    </location>
</feature>
<feature type="region of interest" description="Disordered" evidence="4">
    <location>
        <begin position="29"/>
        <end position="52"/>
    </location>
</feature>
<proteinExistence type="inferred from homology"/>
<protein>
    <submittedName>
        <fullName evidence="6">Sugar ABC transporter substrate-binding protein</fullName>
    </submittedName>
</protein>
<dbReference type="PANTHER" id="PTHR30061:SF50">
    <property type="entry name" value="MALTOSE_MALTODEXTRIN-BINDING PERIPLASMIC PROTEIN"/>
    <property type="match status" value="1"/>
</dbReference>
<gene>
    <name evidence="6" type="ORF">V5O49_09640</name>
</gene>
<comment type="caution">
    <text evidence="6">The sequence shown here is derived from an EMBL/GenBank/DDBJ whole genome shotgun (WGS) entry which is preliminary data.</text>
</comment>
<dbReference type="RefSeq" id="WP_332902036.1">
    <property type="nucleotide sequence ID" value="NZ_JBAGLP010000117.1"/>
</dbReference>
<keyword evidence="7" id="KW-1185">Reference proteome</keyword>
<organism evidence="6 7">
    <name type="scientific">Isoptericola haloaureus</name>
    <dbReference type="NCBI Taxonomy" id="1542902"/>
    <lineage>
        <taxon>Bacteria</taxon>
        <taxon>Bacillati</taxon>
        <taxon>Actinomycetota</taxon>
        <taxon>Actinomycetes</taxon>
        <taxon>Micrococcales</taxon>
        <taxon>Promicromonosporaceae</taxon>
        <taxon>Isoptericola</taxon>
    </lineage>
</organism>
<accession>A0ABU7Z7M3</accession>
<dbReference type="PANTHER" id="PTHR30061">
    <property type="entry name" value="MALTOSE-BINDING PERIPLASMIC PROTEIN"/>
    <property type="match status" value="1"/>
</dbReference>
<dbReference type="CDD" id="cd14747">
    <property type="entry name" value="PBP2_MalE"/>
    <property type="match status" value="1"/>
</dbReference>
<dbReference type="Gene3D" id="3.40.190.10">
    <property type="entry name" value="Periplasmic binding protein-like II"/>
    <property type="match status" value="2"/>
</dbReference>
<evidence type="ECO:0000256" key="2">
    <source>
        <dbReference type="ARBA" id="ARBA00022448"/>
    </source>
</evidence>
<evidence type="ECO:0000313" key="6">
    <source>
        <dbReference type="EMBL" id="MEG3615381.1"/>
    </source>
</evidence>
<dbReference type="InterPro" id="IPR006059">
    <property type="entry name" value="SBP"/>
</dbReference>
<comment type="similarity">
    <text evidence="1">Belongs to the bacterial solute-binding protein 1 family.</text>
</comment>
<reference evidence="6" key="1">
    <citation type="journal article" date="2024" name="Antonie Van Leeuwenhoek">
        <title>Isoptericola haloaureus sp. nov., a dimorphic actinobacterium isolated from mangrove sediments of southeast India, implicating biosaline agricultural significance through nitrogen fixation and salt tolerance genes.</title>
        <authorList>
            <person name="Prathaban M."/>
            <person name="Prathiviraj R."/>
            <person name="Ravichandran M."/>
            <person name="Natarajan S.D."/>
            <person name="Sobanaa M."/>
            <person name="Hari Krishna Kumar S."/>
            <person name="Chandrasekar V."/>
            <person name="Selvin J."/>
        </authorList>
    </citation>
    <scope>NUCLEOTIDE SEQUENCE</scope>
    <source>
        <strain evidence="6">MP1014</strain>
    </source>
</reference>